<dbReference type="EMBL" id="OCST01000003">
    <property type="protein sequence ID" value="SOE66191.1"/>
    <property type="molecule type" value="Genomic_DNA"/>
</dbReference>
<keyword evidence="2" id="KW-1185">Reference proteome</keyword>
<organism evidence="1 2">
    <name type="scientific">Salinibacterium xinjiangense</name>
    <dbReference type="NCBI Taxonomy" id="386302"/>
    <lineage>
        <taxon>Bacteria</taxon>
        <taxon>Bacillati</taxon>
        <taxon>Actinomycetota</taxon>
        <taxon>Actinomycetes</taxon>
        <taxon>Micrococcales</taxon>
        <taxon>Microbacteriaceae</taxon>
        <taxon>Salinibacterium</taxon>
    </lineage>
</organism>
<dbReference type="Proteomes" id="UP000219440">
    <property type="component" value="Unassembled WGS sequence"/>
</dbReference>
<gene>
    <name evidence="1" type="ORF">SAMN06296378_1690</name>
</gene>
<evidence type="ECO:0000313" key="2">
    <source>
        <dbReference type="Proteomes" id="UP000219440"/>
    </source>
</evidence>
<reference evidence="1 2" key="1">
    <citation type="submission" date="2017-09" db="EMBL/GenBank/DDBJ databases">
        <authorList>
            <person name="Ehlers B."/>
            <person name="Leendertz F.H."/>
        </authorList>
    </citation>
    <scope>NUCLEOTIDE SEQUENCE [LARGE SCALE GENOMIC DNA]</scope>
    <source>
        <strain evidence="1 2">CGMCC 1.05381</strain>
    </source>
</reference>
<accession>A0A2C8ZMG8</accession>
<evidence type="ECO:0000313" key="1">
    <source>
        <dbReference type="EMBL" id="SOE66191.1"/>
    </source>
</evidence>
<protein>
    <submittedName>
        <fullName evidence="1">Uncharacterized protein</fullName>
    </submittedName>
</protein>
<proteinExistence type="predicted"/>
<name>A0A2C8ZMG8_9MICO</name>
<dbReference type="AlphaFoldDB" id="A0A2C8ZMG8"/>
<sequence>MEAIPTLEVPQTLGSTWGVALRILGRMKPRSTILLPVVLAATLALTACAGGATPGDQPPSPVDVVGQGTVIQVGEAAPEFCLGAIAASYPPQCSGPELIGWEWTANEGSETANDVTWGAYAVFGNWDGTALTVDSAVMLALYDTMPAVDLLVDEANAGSSSEQQLADIQAEIFDTAPVEVLSSFAKNGYLFVQVVHDDGSVQAWADQTYGAGVVAVRSALQALTEG</sequence>